<gene>
    <name evidence="2" type="ORF">LTRI10_LOCUS43238</name>
</gene>
<accession>A0AAV2G0Y3</accession>
<protein>
    <submittedName>
        <fullName evidence="2">Uncharacterized protein</fullName>
    </submittedName>
</protein>
<feature type="compositionally biased region" description="Basic and acidic residues" evidence="1">
    <location>
        <begin position="80"/>
        <end position="99"/>
    </location>
</feature>
<proteinExistence type="predicted"/>
<evidence type="ECO:0000256" key="1">
    <source>
        <dbReference type="SAM" id="MobiDB-lite"/>
    </source>
</evidence>
<organism evidence="2 3">
    <name type="scientific">Linum trigynum</name>
    <dbReference type="NCBI Taxonomy" id="586398"/>
    <lineage>
        <taxon>Eukaryota</taxon>
        <taxon>Viridiplantae</taxon>
        <taxon>Streptophyta</taxon>
        <taxon>Embryophyta</taxon>
        <taxon>Tracheophyta</taxon>
        <taxon>Spermatophyta</taxon>
        <taxon>Magnoliopsida</taxon>
        <taxon>eudicotyledons</taxon>
        <taxon>Gunneridae</taxon>
        <taxon>Pentapetalae</taxon>
        <taxon>rosids</taxon>
        <taxon>fabids</taxon>
        <taxon>Malpighiales</taxon>
        <taxon>Linaceae</taxon>
        <taxon>Linum</taxon>
    </lineage>
</organism>
<reference evidence="2 3" key="1">
    <citation type="submission" date="2024-04" db="EMBL/GenBank/DDBJ databases">
        <authorList>
            <person name="Fracassetti M."/>
        </authorList>
    </citation>
    <scope>NUCLEOTIDE SEQUENCE [LARGE SCALE GENOMIC DNA]</scope>
</reference>
<name>A0AAV2G0Y3_9ROSI</name>
<feature type="region of interest" description="Disordered" evidence="1">
    <location>
        <begin position="35"/>
        <end position="99"/>
    </location>
</feature>
<keyword evidence="3" id="KW-1185">Reference proteome</keyword>
<dbReference type="Proteomes" id="UP001497516">
    <property type="component" value="Chromosome 7"/>
</dbReference>
<dbReference type="AlphaFoldDB" id="A0AAV2G0Y3"/>
<evidence type="ECO:0000313" key="3">
    <source>
        <dbReference type="Proteomes" id="UP001497516"/>
    </source>
</evidence>
<dbReference type="EMBL" id="OZ034820">
    <property type="protein sequence ID" value="CAL1403295.1"/>
    <property type="molecule type" value="Genomic_DNA"/>
</dbReference>
<evidence type="ECO:0000313" key="2">
    <source>
        <dbReference type="EMBL" id="CAL1403295.1"/>
    </source>
</evidence>
<sequence length="99" mass="11298">MSFPNVYVGIEQEPTRKLKKESTIQYLTSSSLSRAVAGGDYAEVRRSEQEQEDEEELLRDSDGDDGERGGELLRPTGTDDGERGKELLQTGYDERKRWR</sequence>
<feature type="compositionally biased region" description="Basic and acidic residues" evidence="1">
    <location>
        <begin position="58"/>
        <end position="71"/>
    </location>
</feature>